<evidence type="ECO:0000313" key="4">
    <source>
        <dbReference type="EMBL" id="RTI10505.1"/>
    </source>
</evidence>
<dbReference type="Proteomes" id="UP000287155">
    <property type="component" value="Unassembled WGS sequence"/>
</dbReference>
<dbReference type="EMBL" id="PELR01000030">
    <property type="protein sequence ID" value="RTH06659.1"/>
    <property type="molecule type" value="Genomic_DNA"/>
</dbReference>
<evidence type="ECO:0000313" key="7">
    <source>
        <dbReference type="Proteomes" id="UP000287306"/>
    </source>
</evidence>
<organism evidence="4 6">
    <name type="scientific">Thermus scotoductus</name>
    <dbReference type="NCBI Taxonomy" id="37636"/>
    <lineage>
        <taxon>Bacteria</taxon>
        <taxon>Thermotogati</taxon>
        <taxon>Deinococcota</taxon>
        <taxon>Deinococci</taxon>
        <taxon>Thermales</taxon>
        <taxon>Thermaceae</taxon>
        <taxon>Thermus</taxon>
    </lineage>
</organism>
<evidence type="ECO:0000313" key="1">
    <source>
        <dbReference type="EMBL" id="RTH06659.1"/>
    </source>
</evidence>
<dbReference type="Proteomes" id="UP000287306">
    <property type="component" value="Unassembled WGS sequence"/>
</dbReference>
<evidence type="ECO:0000313" key="8">
    <source>
        <dbReference type="Proteomes" id="UP000287962"/>
    </source>
</evidence>
<comment type="caution">
    <text evidence="4">The sequence shown here is derived from an EMBL/GenBank/DDBJ whole genome shotgun (WGS) entry which is preliminary data.</text>
</comment>
<evidence type="ECO:0000313" key="2">
    <source>
        <dbReference type="EMBL" id="RTH27949.1"/>
    </source>
</evidence>
<gene>
    <name evidence="3" type="ORF">CSW25_07100</name>
    <name evidence="4" type="ORF">CSW27_14205</name>
    <name evidence="2" type="ORF">CSW38_02180</name>
    <name evidence="1" type="ORF">CSW45_01475</name>
</gene>
<sequence length="60" mass="6442">MRGGPWDAGQAIEEIAAIVAEWADGLIESGEALRAIREALIRNNFGGLLTGSDEEDELPF</sequence>
<proteinExistence type="predicted"/>
<evidence type="ECO:0000313" key="5">
    <source>
        <dbReference type="Proteomes" id="UP000286910"/>
    </source>
</evidence>
<reference evidence="3" key="1">
    <citation type="submission" date="2017-10" db="EMBL/GenBank/DDBJ databases">
        <authorList>
            <person name="Wilpiszeski R.L."/>
            <person name="Zhidan Z."/>
            <person name="House C.H."/>
        </authorList>
    </citation>
    <scope>NUCLEOTIDE SEQUENCE</scope>
    <source>
        <strain evidence="3">12_S12</strain>
    </source>
</reference>
<dbReference type="RefSeq" id="WP_126177528.1">
    <property type="nucleotide sequence ID" value="NZ_PELN01000032.1"/>
</dbReference>
<name>A0A430UQU7_THESC</name>
<protein>
    <submittedName>
        <fullName evidence="4">Uncharacterized protein</fullName>
    </submittedName>
</protein>
<dbReference type="Proteomes" id="UP000286910">
    <property type="component" value="Unassembled WGS sequence"/>
</dbReference>
<evidence type="ECO:0000313" key="6">
    <source>
        <dbReference type="Proteomes" id="UP000287155"/>
    </source>
</evidence>
<dbReference type="Proteomes" id="UP000287962">
    <property type="component" value="Unassembled WGS sequence"/>
</dbReference>
<dbReference type="EMBL" id="PEMJ01000379">
    <property type="protein sequence ID" value="RTI10505.1"/>
    <property type="molecule type" value="Genomic_DNA"/>
</dbReference>
<dbReference type="EMBL" id="PEML01000221">
    <property type="protein sequence ID" value="RTI07007.1"/>
    <property type="molecule type" value="Genomic_DNA"/>
</dbReference>
<reference evidence="5 6" key="2">
    <citation type="journal article" date="2019" name="Extremophiles">
        <title>Biogeography of thermophiles and predominance of Thermus scotoductus in domestic water heaters.</title>
        <authorList>
            <person name="Wilpiszeski R.L."/>
            <person name="Zhang Z."/>
            <person name="House C.H."/>
        </authorList>
    </citation>
    <scope>NUCLEOTIDE SEQUENCE [LARGE SCALE GENOMIC DNA]</scope>
    <source>
        <strain evidence="3 8">12_S12</strain>
        <strain evidence="4 6">14_S14</strain>
        <strain evidence="2 7">25_S25</strain>
        <strain evidence="1 5">32_S32</strain>
    </source>
</reference>
<accession>A0A430UQU7</accession>
<dbReference type="EMBL" id="PELY01000045">
    <property type="protein sequence ID" value="RTH27949.1"/>
    <property type="molecule type" value="Genomic_DNA"/>
</dbReference>
<keyword evidence="8" id="KW-1185">Reference proteome</keyword>
<evidence type="ECO:0000313" key="3">
    <source>
        <dbReference type="EMBL" id="RTI07007.1"/>
    </source>
</evidence>
<dbReference type="AlphaFoldDB" id="A0A430UQU7"/>